<sequence>MSPKKQVTYSKRGKSKSVALTFRLIDEDTDAEKDPAYVPPATRAYPTTRRATRNTSLQVVTDVATASQYNEKNTLIGSPTGSASSFEDGSGSHDKAASSDESTSSRNVPIPPNKDPVPIAGEPNRWCVEGQWQIYRDASMLNEKRVKARQITEERRVLTWSLHNVPDIHQLFQHHKCELMGRDPGSYSEKIVREFYTSYAATLRGAIQRNTNPRA</sequence>
<dbReference type="AlphaFoldDB" id="M1DEF0"/>
<dbReference type="HOGENOM" id="CLU_028647_2_0_1"/>
<dbReference type="InParanoid" id="M1DEF0"/>
<evidence type="ECO:0000256" key="1">
    <source>
        <dbReference type="SAM" id="MobiDB-lite"/>
    </source>
</evidence>
<dbReference type="Gramene" id="PGSC0003DMT400087725">
    <property type="protein sequence ID" value="PGSC0003DMT400087725"/>
    <property type="gene ID" value="PGSC0003DMG400037296"/>
</dbReference>
<dbReference type="Proteomes" id="UP000011115">
    <property type="component" value="Unassembled WGS sequence"/>
</dbReference>
<feature type="compositionally biased region" description="Low complexity" evidence="1">
    <location>
        <begin position="39"/>
        <end position="49"/>
    </location>
</feature>
<reference evidence="2" key="2">
    <citation type="submission" date="2015-06" db="UniProtKB">
        <authorList>
            <consortium name="EnsemblPlants"/>
        </authorList>
    </citation>
    <scope>IDENTIFICATION</scope>
    <source>
        <strain evidence="2">DM1-3 516 R44</strain>
    </source>
</reference>
<dbReference type="PaxDb" id="4113-PGSC0003DMT400087725"/>
<keyword evidence="3" id="KW-1185">Reference proteome</keyword>
<feature type="region of interest" description="Disordered" evidence="1">
    <location>
        <begin position="25"/>
        <end position="56"/>
    </location>
</feature>
<name>M1DEF0_SOLTU</name>
<accession>M1DEF0</accession>
<organism evidence="2 3">
    <name type="scientific">Solanum tuberosum</name>
    <name type="common">Potato</name>
    <dbReference type="NCBI Taxonomy" id="4113"/>
    <lineage>
        <taxon>Eukaryota</taxon>
        <taxon>Viridiplantae</taxon>
        <taxon>Streptophyta</taxon>
        <taxon>Embryophyta</taxon>
        <taxon>Tracheophyta</taxon>
        <taxon>Spermatophyta</taxon>
        <taxon>Magnoliopsida</taxon>
        <taxon>eudicotyledons</taxon>
        <taxon>Gunneridae</taxon>
        <taxon>Pentapetalae</taxon>
        <taxon>asterids</taxon>
        <taxon>lamiids</taxon>
        <taxon>Solanales</taxon>
        <taxon>Solanaceae</taxon>
        <taxon>Solanoideae</taxon>
        <taxon>Solaneae</taxon>
        <taxon>Solanum</taxon>
    </lineage>
</organism>
<protein>
    <submittedName>
        <fullName evidence="2">Integrase core domain containing protein</fullName>
    </submittedName>
</protein>
<feature type="region of interest" description="Disordered" evidence="1">
    <location>
        <begin position="68"/>
        <end position="122"/>
    </location>
</feature>
<evidence type="ECO:0000313" key="3">
    <source>
        <dbReference type="Proteomes" id="UP000011115"/>
    </source>
</evidence>
<evidence type="ECO:0000313" key="2">
    <source>
        <dbReference type="EnsemblPlants" id="PGSC0003DMT400087725"/>
    </source>
</evidence>
<proteinExistence type="predicted"/>
<reference evidence="3" key="1">
    <citation type="journal article" date="2011" name="Nature">
        <title>Genome sequence and analysis of the tuber crop potato.</title>
        <authorList>
            <consortium name="The Potato Genome Sequencing Consortium"/>
        </authorList>
    </citation>
    <scope>NUCLEOTIDE SEQUENCE [LARGE SCALE GENOMIC DNA]</scope>
    <source>
        <strain evidence="3">cv. DM1-3 516 R44</strain>
    </source>
</reference>
<feature type="compositionally biased region" description="Polar residues" evidence="1">
    <location>
        <begin position="68"/>
        <end position="87"/>
    </location>
</feature>
<dbReference type="EnsemblPlants" id="PGSC0003DMT400087725">
    <property type="protein sequence ID" value="PGSC0003DMT400087725"/>
    <property type="gene ID" value="PGSC0003DMG400037296"/>
</dbReference>